<evidence type="ECO:0000313" key="1">
    <source>
        <dbReference type="EMBL" id="MCI4378740.1"/>
    </source>
</evidence>
<keyword evidence="2" id="KW-1185">Reference proteome</keyword>
<sequence>MEELYGEVGCLGELDIRLPPSNQWSGRESVYNQEDWARFLPWAEYNQNSLKRSATNLTPFQCILVYQPPLLTWNANPMDSPAVDSWFRQSEHMWEQTHQRLEQTAQTNKSLQIRGMERCPVLSQETEYGYPRETYRTQRLLHTINRIVEELSPEECKRLSYLCGELHTERCTTNVKEMLQSCMAQMHTAQAFLIELMLRIRRYDLLSEVLGIRKNEAERLLKNSHAVSDYRVLMAELSEDFGSDDLESLVFLLRGILPKEKVEKFECFLDVVVELEKLDQISSTKMDVMEKYLRAIHRVDLAKRLGQYQSRAETQRHAAVRSRDEQRPCIAASPHTSTAFPPTPCSVSKHTTPCVNTTVPKCVAQSKPCERQEDMYRMRSEPRGICVIIDCVGTEGARLERLFSSLHFHVSLHMLLSVSDVISCLQSISRQTEHCSMDAFICCIISRFNSFRLFGIDSHGPGLDLNTIRQFFTPYTCPGLTGKPKLFFIQGYEISGYEKFTGFCNYEDGELETDSPFHHRCKWEEVPEDADIFWSQCWTNEKQLEDIDHHSVYLQSLKEALVHGQKKRVHLVDLHMAVNRAVYAHNHSHPEAAYHLNLKHTLRRNVYLS</sequence>
<organism evidence="1 2">
    <name type="scientific">Pangasianodon gigas</name>
    <name type="common">Mekong giant catfish</name>
    <name type="synonym">Pangasius gigas</name>
    <dbReference type="NCBI Taxonomy" id="30993"/>
    <lineage>
        <taxon>Eukaryota</taxon>
        <taxon>Metazoa</taxon>
        <taxon>Chordata</taxon>
        <taxon>Craniata</taxon>
        <taxon>Vertebrata</taxon>
        <taxon>Euteleostomi</taxon>
        <taxon>Actinopterygii</taxon>
        <taxon>Neopterygii</taxon>
        <taxon>Teleostei</taxon>
        <taxon>Ostariophysi</taxon>
        <taxon>Siluriformes</taxon>
        <taxon>Pangasiidae</taxon>
        <taxon>Pangasianodon</taxon>
    </lineage>
</organism>
<dbReference type="EMBL" id="CM040458">
    <property type="protein sequence ID" value="MCI4378740.1"/>
    <property type="molecule type" value="Genomic_DNA"/>
</dbReference>
<protein>
    <submittedName>
        <fullName evidence="1">Uncharacterized protein</fullName>
    </submittedName>
</protein>
<comment type="caution">
    <text evidence="1">The sequence shown here is derived from an EMBL/GenBank/DDBJ whole genome shotgun (WGS) entry which is preliminary data.</text>
</comment>
<gene>
    <name evidence="1" type="ORF">PGIGA_G00219270</name>
</gene>
<dbReference type="Proteomes" id="UP000829447">
    <property type="component" value="Linkage Group LG5"/>
</dbReference>
<proteinExistence type="predicted"/>
<name>A0ACC5WIS1_PANGG</name>
<accession>A0ACC5WIS1</accession>
<evidence type="ECO:0000313" key="2">
    <source>
        <dbReference type="Proteomes" id="UP000829447"/>
    </source>
</evidence>
<reference evidence="1 2" key="1">
    <citation type="journal article" date="2022" name="bioRxiv">
        <title>An ancient truncated duplication of the anti-Mullerian hormone receptor type 2 gene is a potential conserved master sex determinant in the Pangasiidae catfish family.</title>
        <authorList>
            <person name="Wen M."/>
            <person name="Pan Q."/>
            <person name="Jouanno E."/>
            <person name="Montfort J."/>
            <person name="Zahm M."/>
            <person name="Cabau C."/>
            <person name="Klopp C."/>
            <person name="Iampietro C."/>
            <person name="Roques C."/>
            <person name="Bouchez O."/>
            <person name="Castinel A."/>
            <person name="Donnadieu C."/>
            <person name="Parrinello H."/>
            <person name="Poncet C."/>
            <person name="Belmonte E."/>
            <person name="Gautier V."/>
            <person name="Avarre J.-C."/>
            <person name="Dugue R."/>
            <person name="Gustiano R."/>
            <person name="Ha T.T.T."/>
            <person name="Campet M."/>
            <person name="Sriphairoj K."/>
            <person name="Ribolli J."/>
            <person name="de Almeida F.L."/>
            <person name="Desvignes T."/>
            <person name="Postlethwait J.H."/>
            <person name="Bucao C.F."/>
            <person name="Robinson-Rechavi M."/>
            <person name="Bobe J."/>
            <person name="Herpin A."/>
            <person name="Guiguen Y."/>
        </authorList>
    </citation>
    <scope>NUCLEOTIDE SEQUENCE [LARGE SCALE GENOMIC DNA]</scope>
    <source>
        <strain evidence="1">YG-Dec2019</strain>
    </source>
</reference>